<comment type="subunit">
    <text evidence="3">Homodimer.</text>
</comment>
<evidence type="ECO:0000313" key="9">
    <source>
        <dbReference type="Proteomes" id="UP000480275"/>
    </source>
</evidence>
<evidence type="ECO:0000256" key="6">
    <source>
        <dbReference type="ARBA" id="ARBA00039938"/>
    </source>
</evidence>
<accession>A0A6L5JVX2</accession>
<dbReference type="PANTHER" id="PTHR33677:SF4">
    <property type="entry name" value="COPPER-SENSING TRANSCRIPTIONAL REPRESSOR CSOR"/>
    <property type="match status" value="1"/>
</dbReference>
<dbReference type="GO" id="GO:0003677">
    <property type="term" value="F:DNA binding"/>
    <property type="evidence" value="ECO:0007669"/>
    <property type="project" value="InterPro"/>
</dbReference>
<dbReference type="InterPro" id="IPR003735">
    <property type="entry name" value="Metal_Tscrpt_repr"/>
</dbReference>
<proteinExistence type="inferred from homology"/>
<dbReference type="Proteomes" id="UP000480275">
    <property type="component" value="Unassembled WGS sequence"/>
</dbReference>
<keyword evidence="5" id="KW-0479">Metal-binding</keyword>
<dbReference type="Gene3D" id="1.20.58.1000">
    <property type="entry name" value="Metal-sensitive repressor, helix protomer"/>
    <property type="match status" value="1"/>
</dbReference>
<comment type="similarity">
    <text evidence="2">Belongs to the FrmR/RcnR family.</text>
</comment>
<evidence type="ECO:0000256" key="3">
    <source>
        <dbReference type="ARBA" id="ARBA00011738"/>
    </source>
</evidence>
<reference evidence="8 9" key="1">
    <citation type="submission" date="2019-10" db="EMBL/GenBank/DDBJ databases">
        <title>Whole-genome sequence of the purple nonsulfur photosynthetic bacterium Rhodocyclus tenuis.</title>
        <authorList>
            <person name="Kyndt J.A."/>
            <person name="Meyer T.E."/>
        </authorList>
    </citation>
    <scope>NUCLEOTIDE SEQUENCE [LARGE SCALE GENOMIC DNA]</scope>
    <source>
        <strain evidence="8 9">DSM 110</strain>
    </source>
</reference>
<evidence type="ECO:0000256" key="4">
    <source>
        <dbReference type="ARBA" id="ARBA00022490"/>
    </source>
</evidence>
<dbReference type="AlphaFoldDB" id="A0A6L5JVX2"/>
<dbReference type="InterPro" id="IPR038390">
    <property type="entry name" value="Metal_Tscrpt_repr_sf"/>
</dbReference>
<evidence type="ECO:0000256" key="7">
    <source>
        <dbReference type="ARBA" id="ARBA00041544"/>
    </source>
</evidence>
<evidence type="ECO:0000256" key="1">
    <source>
        <dbReference type="ARBA" id="ARBA00004496"/>
    </source>
</evidence>
<comment type="subcellular location">
    <subcellularLocation>
        <location evidence="1">Cytoplasm</location>
    </subcellularLocation>
</comment>
<gene>
    <name evidence="8" type="ORF">GHK24_05360</name>
</gene>
<dbReference type="GO" id="GO:0045892">
    <property type="term" value="P:negative regulation of DNA-templated transcription"/>
    <property type="evidence" value="ECO:0007669"/>
    <property type="project" value="UniProtKB-ARBA"/>
</dbReference>
<dbReference type="Pfam" id="PF02583">
    <property type="entry name" value="Trns_repr_metal"/>
    <property type="match status" value="1"/>
</dbReference>
<evidence type="ECO:0000313" key="8">
    <source>
        <dbReference type="EMBL" id="MQY51201.1"/>
    </source>
</evidence>
<protein>
    <recommendedName>
        <fullName evidence="6">Copper-sensing transcriptional repressor CsoR</fullName>
    </recommendedName>
    <alternativeName>
        <fullName evidence="7">Copper-sensitive operon repressor</fullName>
    </alternativeName>
</protein>
<name>A0A6L5JVX2_RHOTE</name>
<comment type="caution">
    <text evidence="8">The sequence shown here is derived from an EMBL/GenBank/DDBJ whole genome shotgun (WGS) entry which is preliminary data.</text>
</comment>
<organism evidence="8 9">
    <name type="scientific">Rhodocyclus tenuis</name>
    <name type="common">Rhodospirillum tenue</name>
    <dbReference type="NCBI Taxonomy" id="1066"/>
    <lineage>
        <taxon>Bacteria</taxon>
        <taxon>Pseudomonadati</taxon>
        <taxon>Pseudomonadota</taxon>
        <taxon>Betaproteobacteria</taxon>
        <taxon>Rhodocyclales</taxon>
        <taxon>Rhodocyclaceae</taxon>
        <taxon>Rhodocyclus</taxon>
    </lineage>
</organism>
<evidence type="ECO:0000256" key="5">
    <source>
        <dbReference type="ARBA" id="ARBA00022723"/>
    </source>
</evidence>
<dbReference type="CDD" id="cd10154">
    <property type="entry name" value="NreA-like_DUF156"/>
    <property type="match status" value="1"/>
</dbReference>
<dbReference type="OrthoDB" id="9811244at2"/>
<evidence type="ECO:0000256" key="2">
    <source>
        <dbReference type="ARBA" id="ARBA00005260"/>
    </source>
</evidence>
<sequence length="89" mass="9956">MSKNATHPDVLKRLKRAHGHLKSIITMLEDDRACLEIAQQLLAVEKAIGNAKRALVHDHIDHCLERSVSDGDLSADAAIQEFKEITKYL</sequence>
<dbReference type="GO" id="GO:0005737">
    <property type="term" value="C:cytoplasm"/>
    <property type="evidence" value="ECO:0007669"/>
    <property type="project" value="UniProtKB-SubCell"/>
</dbReference>
<keyword evidence="4" id="KW-0963">Cytoplasm</keyword>
<dbReference type="PANTHER" id="PTHR33677">
    <property type="entry name" value="TRANSCRIPTIONAL REPRESSOR FRMR-RELATED"/>
    <property type="match status" value="1"/>
</dbReference>
<dbReference type="GO" id="GO:0046872">
    <property type="term" value="F:metal ion binding"/>
    <property type="evidence" value="ECO:0007669"/>
    <property type="project" value="UniProtKB-KW"/>
</dbReference>
<dbReference type="EMBL" id="WIXJ01000002">
    <property type="protein sequence ID" value="MQY51201.1"/>
    <property type="molecule type" value="Genomic_DNA"/>
</dbReference>